<dbReference type="GO" id="GO:0010041">
    <property type="term" value="P:response to iron(III) ion"/>
    <property type="evidence" value="ECO:0007669"/>
    <property type="project" value="TreeGrafter"/>
</dbReference>
<comment type="caution">
    <text evidence="12">The sequence shown here is derived from an EMBL/GenBank/DDBJ whole genome shotgun (WGS) entry which is preliminary data.</text>
</comment>
<accession>A0A2A7MJZ2</accession>
<dbReference type="InterPro" id="IPR056785">
    <property type="entry name" value="YkcA/B-like_C"/>
</dbReference>
<name>A0A2A7MJZ2_9CLOT</name>
<dbReference type="PANTHER" id="PTHR33908:SF3">
    <property type="entry name" value="UNDECAPRENYL PHOSPHATE-ALPHA-4-AMINO-4-DEOXY-L-ARABINOSE ARABINOSYL TRANSFERASE"/>
    <property type="match status" value="1"/>
</dbReference>
<keyword evidence="6 9" id="KW-1133">Transmembrane helix</keyword>
<organism evidence="12 13">
    <name type="scientific">Clostridium neonatale</name>
    <dbReference type="NCBI Taxonomy" id="137838"/>
    <lineage>
        <taxon>Bacteria</taxon>
        <taxon>Bacillati</taxon>
        <taxon>Bacillota</taxon>
        <taxon>Clostridia</taxon>
        <taxon>Eubacteriales</taxon>
        <taxon>Clostridiaceae</taxon>
        <taxon>Clostridium</taxon>
    </lineage>
</organism>
<gene>
    <name evidence="12" type="ORF">CQ394_09865</name>
</gene>
<evidence type="ECO:0000256" key="8">
    <source>
        <dbReference type="SAM" id="MobiDB-lite"/>
    </source>
</evidence>
<dbReference type="STRING" id="137838.GCA_001458595_03449"/>
<protein>
    <submittedName>
        <fullName evidence="12">Uncharacterized protein</fullName>
    </submittedName>
</protein>
<dbReference type="Pfam" id="PF13231">
    <property type="entry name" value="PMT_2"/>
    <property type="match status" value="1"/>
</dbReference>
<keyword evidence="4" id="KW-0808">Transferase</keyword>
<dbReference type="OrthoDB" id="9810398at2"/>
<feature type="domain" description="Putative mannosyltransferase YkcA/B-like C-terminal" evidence="11">
    <location>
        <begin position="569"/>
        <end position="651"/>
    </location>
</feature>
<evidence type="ECO:0000256" key="9">
    <source>
        <dbReference type="SAM" id="Phobius"/>
    </source>
</evidence>
<feature type="domain" description="Glycosyltransferase RgtA/B/C/D-like" evidence="10">
    <location>
        <begin position="83"/>
        <end position="241"/>
    </location>
</feature>
<evidence type="ECO:0000256" key="1">
    <source>
        <dbReference type="ARBA" id="ARBA00004651"/>
    </source>
</evidence>
<evidence type="ECO:0000256" key="3">
    <source>
        <dbReference type="ARBA" id="ARBA00022676"/>
    </source>
</evidence>
<feature type="compositionally biased region" description="Polar residues" evidence="8">
    <location>
        <begin position="342"/>
        <end position="355"/>
    </location>
</feature>
<feature type="transmembrane region" description="Helical" evidence="9">
    <location>
        <begin position="225"/>
        <end position="244"/>
    </location>
</feature>
<keyword evidence="7 9" id="KW-0472">Membrane</keyword>
<dbReference type="Proteomes" id="UP000220840">
    <property type="component" value="Unassembled WGS sequence"/>
</dbReference>
<feature type="transmembrane region" description="Helical" evidence="9">
    <location>
        <begin position="514"/>
        <end position="534"/>
    </location>
</feature>
<proteinExistence type="predicted"/>
<keyword evidence="13" id="KW-1185">Reference proteome</keyword>
<feature type="compositionally biased region" description="Low complexity" evidence="8">
    <location>
        <begin position="280"/>
        <end position="305"/>
    </location>
</feature>
<keyword evidence="3" id="KW-0328">Glycosyltransferase</keyword>
<feature type="transmembrane region" description="Helical" evidence="9">
    <location>
        <begin position="426"/>
        <end position="445"/>
    </location>
</feature>
<dbReference type="InterPro" id="IPR050297">
    <property type="entry name" value="LipidA_mod_glycosyltrf_83"/>
</dbReference>
<feature type="transmembrane region" description="Helical" evidence="9">
    <location>
        <begin position="89"/>
        <end position="108"/>
    </location>
</feature>
<keyword evidence="5 9" id="KW-0812">Transmembrane</keyword>
<feature type="transmembrane region" description="Helical" evidence="9">
    <location>
        <begin position="129"/>
        <end position="150"/>
    </location>
</feature>
<evidence type="ECO:0000256" key="4">
    <source>
        <dbReference type="ARBA" id="ARBA00022679"/>
    </source>
</evidence>
<dbReference type="EMBL" id="PDCJ01000001">
    <property type="protein sequence ID" value="PEG31986.1"/>
    <property type="molecule type" value="Genomic_DNA"/>
</dbReference>
<evidence type="ECO:0000256" key="5">
    <source>
        <dbReference type="ARBA" id="ARBA00022692"/>
    </source>
</evidence>
<feature type="transmembrane region" description="Helical" evidence="9">
    <location>
        <begin position="486"/>
        <end position="507"/>
    </location>
</feature>
<evidence type="ECO:0000259" key="11">
    <source>
        <dbReference type="Pfam" id="PF24878"/>
    </source>
</evidence>
<feature type="transmembrane region" description="Helical" evidence="9">
    <location>
        <begin position="179"/>
        <end position="196"/>
    </location>
</feature>
<feature type="compositionally biased region" description="Low complexity" evidence="8">
    <location>
        <begin position="316"/>
        <end position="341"/>
    </location>
</feature>
<reference evidence="12 13" key="1">
    <citation type="submission" date="2017-10" db="EMBL/GenBank/DDBJ databases">
        <title>Effective Description of Clostridium neonatale sp. nov. linked to necrotizing enterocolitis in neonates and a clarification of species assignable to the genus Clostridium (Prazmowski 1880) emend. Lawson and Rainey 2016.</title>
        <authorList>
            <person name="Bernard K."/>
            <person name="Burdz T."/>
            <person name="Wiebe D."/>
            <person name="Balcewich B."/>
            <person name="Alfa M."/>
            <person name="Bernier A.-M."/>
        </authorList>
    </citation>
    <scope>NUCLEOTIDE SEQUENCE [LARGE SCALE GENOMIC DNA]</scope>
    <source>
        <strain evidence="12 13">LCDC99A005</strain>
    </source>
</reference>
<evidence type="ECO:0000313" key="13">
    <source>
        <dbReference type="Proteomes" id="UP000220840"/>
    </source>
</evidence>
<evidence type="ECO:0000256" key="6">
    <source>
        <dbReference type="ARBA" id="ARBA00022989"/>
    </source>
</evidence>
<evidence type="ECO:0000256" key="2">
    <source>
        <dbReference type="ARBA" id="ARBA00022475"/>
    </source>
</evidence>
<evidence type="ECO:0000259" key="10">
    <source>
        <dbReference type="Pfam" id="PF13231"/>
    </source>
</evidence>
<sequence>MFHMTLFNKKFLSKQQIINSLKENYHIVLLFLIMLVSLFFNLFNISQYGYGNEYYAAAIKSMSENFKNFFFVSFDPAGMLSIDKPPLGFWIQTLSVLIFGYNGFAMLLPQALASTASCLMMYILVSKHFGKISGLISAFVFSITPAVVVASRNNTVDMQLVFVLLISIYFLFKSIEKDSPKYLYIAGILIGLGFNIKMLQAYMYMPALCITYLIFAKGRFMKKLFNGIIASIIMLCISFSWAIFVDLYPSENRPYVGSSTSNSVMELIIDHNGVERISGTSTKINSSKPNNKNINSDDNNPNFNSGGHAPKDKHNLANSNNNISTNNSINPQPNNAPPNSLEVNSSNKNSSGGRDSISTPSILRLWSNELYGQISWLIIFCIFTMLSFVKKFRKNDLSIENSTLTFWILNFFTMFIFFSFAGYFHRYYLCMFAPSISALFGIGFVKMLNDFKLNNSLKSFLLPLAFFCTNMIQLRYIDNYSILTEILFLFCLALSLIALIPICINYLNSNKYCIFWGALFLMSALIVCPLYWALTPVKYVPSNFVKPYAGPELASDNSNKKNSSSNNSLQDYLVKNYKEGSFLVTSQSTSDVDSFIINTGLPAYAYGGFSGSDKSLTLDKLKKYISDGKITYFLVSNRSNNSDIINYVKENATLIDPSEYESNSSNKSLYLF</sequence>
<dbReference type="GO" id="GO:0016763">
    <property type="term" value="F:pentosyltransferase activity"/>
    <property type="evidence" value="ECO:0007669"/>
    <property type="project" value="TreeGrafter"/>
</dbReference>
<comment type="subcellular location">
    <subcellularLocation>
        <location evidence="1">Cell membrane</location>
        <topology evidence="1">Multi-pass membrane protein</topology>
    </subcellularLocation>
</comment>
<evidence type="ECO:0000313" key="12">
    <source>
        <dbReference type="EMBL" id="PEG31986.1"/>
    </source>
</evidence>
<keyword evidence="2" id="KW-1003">Cell membrane</keyword>
<dbReference type="PANTHER" id="PTHR33908">
    <property type="entry name" value="MANNOSYLTRANSFERASE YKCB-RELATED"/>
    <property type="match status" value="1"/>
</dbReference>
<feature type="transmembrane region" description="Helical" evidence="9">
    <location>
        <begin position="370"/>
        <end position="389"/>
    </location>
</feature>
<dbReference type="GO" id="GO:0009103">
    <property type="term" value="P:lipopolysaccharide biosynthetic process"/>
    <property type="evidence" value="ECO:0007669"/>
    <property type="project" value="UniProtKB-ARBA"/>
</dbReference>
<dbReference type="Pfam" id="PF24878">
    <property type="entry name" value="YkcB_C"/>
    <property type="match status" value="1"/>
</dbReference>
<feature type="transmembrane region" description="Helical" evidence="9">
    <location>
        <begin position="401"/>
        <end position="420"/>
    </location>
</feature>
<feature type="transmembrane region" description="Helical" evidence="9">
    <location>
        <begin position="156"/>
        <end position="172"/>
    </location>
</feature>
<dbReference type="AlphaFoldDB" id="A0A2A7MJZ2"/>
<feature type="transmembrane region" description="Helical" evidence="9">
    <location>
        <begin position="24"/>
        <end position="43"/>
    </location>
</feature>
<dbReference type="InterPro" id="IPR038731">
    <property type="entry name" value="RgtA/B/C-like"/>
</dbReference>
<dbReference type="GO" id="GO:0005886">
    <property type="term" value="C:plasma membrane"/>
    <property type="evidence" value="ECO:0007669"/>
    <property type="project" value="UniProtKB-SubCell"/>
</dbReference>
<evidence type="ECO:0000256" key="7">
    <source>
        <dbReference type="ARBA" id="ARBA00023136"/>
    </source>
</evidence>
<feature type="region of interest" description="Disordered" evidence="8">
    <location>
        <begin position="279"/>
        <end position="355"/>
    </location>
</feature>